<dbReference type="Gene3D" id="3.30.1330.70">
    <property type="entry name" value="Holliday junction resolvase RusA"/>
    <property type="match status" value="1"/>
</dbReference>
<dbReference type="GO" id="GO:0006281">
    <property type="term" value="P:DNA repair"/>
    <property type="evidence" value="ECO:0007669"/>
    <property type="project" value="InterPro"/>
</dbReference>
<dbReference type="Proteomes" id="UP000198539">
    <property type="component" value="Unassembled WGS sequence"/>
</dbReference>
<dbReference type="GO" id="GO:0000287">
    <property type="term" value="F:magnesium ion binding"/>
    <property type="evidence" value="ECO:0007669"/>
    <property type="project" value="InterPro"/>
</dbReference>
<evidence type="ECO:0000313" key="2">
    <source>
        <dbReference type="Proteomes" id="UP000198539"/>
    </source>
</evidence>
<dbReference type="GO" id="GO:0006310">
    <property type="term" value="P:DNA recombination"/>
    <property type="evidence" value="ECO:0007669"/>
    <property type="project" value="InterPro"/>
</dbReference>
<evidence type="ECO:0000313" key="1">
    <source>
        <dbReference type="EMBL" id="SDX97097.1"/>
    </source>
</evidence>
<proteinExistence type="predicted"/>
<name>A0A1H3G249_9RHOB</name>
<dbReference type="SUPFAM" id="SSF103084">
    <property type="entry name" value="Holliday junction resolvase RusA"/>
    <property type="match status" value="1"/>
</dbReference>
<dbReference type="RefSeq" id="WP_143033594.1">
    <property type="nucleotide sequence ID" value="NZ_CP061502.1"/>
</dbReference>
<gene>
    <name evidence="1" type="ORF">SAMN04488238_1584</name>
</gene>
<accession>A0A1H3G249</accession>
<protein>
    <submittedName>
        <fullName evidence="1">Uncharacterized protein</fullName>
    </submittedName>
</protein>
<sequence length="180" mass="20763">MKLPPMRIILPWPPKQVFPNFIRGNHWSKCQPHIKRYREIAQVLTREAMLRNVHHTHEGEWQLTGHFFEPNKIRRDKDNMKGSLKHAQDGIAAAMKVDDSRFNMGHQFHGQYPPDGGVIIIIEAVLSDEERQEALIAAMTEDAKEIMTRRRKLTRGSGARVDVVRPPLHVLKAKAGRRKS</sequence>
<organism evidence="1 2">
    <name type="scientific">Roseicitreum antarcticum</name>
    <dbReference type="NCBI Taxonomy" id="564137"/>
    <lineage>
        <taxon>Bacteria</taxon>
        <taxon>Pseudomonadati</taxon>
        <taxon>Pseudomonadota</taxon>
        <taxon>Alphaproteobacteria</taxon>
        <taxon>Rhodobacterales</taxon>
        <taxon>Paracoccaceae</taxon>
        <taxon>Roseicitreum</taxon>
    </lineage>
</organism>
<dbReference type="STRING" id="564137.SAMN04488238_1584"/>
<dbReference type="InterPro" id="IPR036614">
    <property type="entry name" value="RusA-like_sf"/>
</dbReference>
<dbReference type="EMBL" id="FNOM01000058">
    <property type="protein sequence ID" value="SDX97097.1"/>
    <property type="molecule type" value="Genomic_DNA"/>
</dbReference>
<dbReference type="AlphaFoldDB" id="A0A1H3G249"/>
<reference evidence="1 2" key="1">
    <citation type="submission" date="2016-10" db="EMBL/GenBank/DDBJ databases">
        <authorList>
            <person name="de Groot N.N."/>
        </authorList>
    </citation>
    <scope>NUCLEOTIDE SEQUENCE [LARGE SCALE GENOMIC DNA]</scope>
    <source>
        <strain evidence="1 2">CGMCC 1.8894</strain>
    </source>
</reference>
<dbReference type="OrthoDB" id="7508154at2"/>
<keyword evidence="2" id="KW-1185">Reference proteome</keyword>